<dbReference type="EMBL" id="CP018906">
    <property type="protein sequence ID" value="AQW21206.1"/>
    <property type="molecule type" value="Genomic_DNA"/>
</dbReference>
<protein>
    <submittedName>
        <fullName evidence="1">Uncharacterized protein</fullName>
    </submittedName>
</protein>
<evidence type="ECO:0000313" key="2">
    <source>
        <dbReference type="Proteomes" id="UP000030361"/>
    </source>
</evidence>
<dbReference type="KEGG" id="lcu:PL11_004340"/>
<gene>
    <name evidence="1" type="ORF">PL11_004340</name>
</gene>
<reference evidence="1 2" key="1">
    <citation type="journal article" date="2015" name="Genome Announc.">
        <title>Genome Sequence of Lactobacillus curieae CCTCC M 2011381T, a Novel Producer of Gamma-aminobutyric Acid.</title>
        <authorList>
            <person name="Wang Y."/>
            <person name="Wang Y."/>
            <person name="Lang C."/>
            <person name="Wei D."/>
            <person name="Xu P."/>
            <person name="Xie J."/>
        </authorList>
    </citation>
    <scope>NUCLEOTIDE SEQUENCE [LARGE SCALE GENOMIC DNA]</scope>
    <source>
        <strain evidence="1 2">CCTCC M 2011381</strain>
    </source>
</reference>
<evidence type="ECO:0000313" key="1">
    <source>
        <dbReference type="EMBL" id="AQW21206.1"/>
    </source>
</evidence>
<dbReference type="OrthoDB" id="9791752at2"/>
<organism evidence="1 2">
    <name type="scientific">Lentilactobacillus curieae</name>
    <dbReference type="NCBI Taxonomy" id="1138822"/>
    <lineage>
        <taxon>Bacteria</taxon>
        <taxon>Bacillati</taxon>
        <taxon>Bacillota</taxon>
        <taxon>Bacilli</taxon>
        <taxon>Lactobacillales</taxon>
        <taxon>Lactobacillaceae</taxon>
        <taxon>Lentilactobacillus</taxon>
    </lineage>
</organism>
<name>A0A1S6QHX5_9LACO</name>
<sequence length="107" mass="12261">MKRKANIKRIILGIAVLLFLVSTLFPKNSVRTTMLLTGASPVSVIKCNPEYLGPESKYYKTPVYMIPMKYGYTPLFSNALEPMYTFKIQRILFIFNFAIPTFLDTPL</sequence>
<dbReference type="Proteomes" id="UP000030361">
    <property type="component" value="Chromosome"/>
</dbReference>
<accession>A0A1S6QHX5</accession>
<dbReference type="RefSeq" id="WP_035166613.1">
    <property type="nucleotide sequence ID" value="NZ_CP018906.1"/>
</dbReference>
<keyword evidence="2" id="KW-1185">Reference proteome</keyword>
<proteinExistence type="predicted"/>
<dbReference type="AlphaFoldDB" id="A0A1S6QHX5"/>